<keyword evidence="2 8" id="KW-0963">Cytoplasm</keyword>
<protein>
    <recommendedName>
        <fullName evidence="8">Ribosomal protein uS12 methylthiotransferase RimO</fullName>
        <shortName evidence="8">uS12 MTTase</shortName>
        <shortName evidence="8">uS12 methylthiotransferase</shortName>
        <ecNumber evidence="8">2.8.4.4</ecNumber>
    </recommendedName>
    <alternativeName>
        <fullName evidence="8">Ribosomal protein uS12 (aspartate-C(3))-methylthiotransferase</fullName>
    </alternativeName>
    <alternativeName>
        <fullName evidence="8">Ribosome maturation factor RimO</fullName>
    </alternativeName>
</protein>
<dbReference type="FunFam" id="3.80.30.20:FF:000001">
    <property type="entry name" value="tRNA-2-methylthio-N(6)-dimethylallyladenosine synthase 2"/>
    <property type="match status" value="1"/>
</dbReference>
<dbReference type="HAMAP" id="MF_01865">
    <property type="entry name" value="MTTase_RimO"/>
    <property type="match status" value="1"/>
</dbReference>
<dbReference type="InterPro" id="IPR038135">
    <property type="entry name" value="Methylthiotransferase_N_sf"/>
</dbReference>
<dbReference type="Pfam" id="PF04055">
    <property type="entry name" value="Radical_SAM"/>
    <property type="match status" value="1"/>
</dbReference>
<evidence type="ECO:0000256" key="4">
    <source>
        <dbReference type="ARBA" id="ARBA00022691"/>
    </source>
</evidence>
<dbReference type="InterPro" id="IPR005840">
    <property type="entry name" value="Ribosomal_uS12_MeSTrfase_RimO"/>
</dbReference>
<dbReference type="SFLD" id="SFLDG01061">
    <property type="entry name" value="methylthiotransferase"/>
    <property type="match status" value="1"/>
</dbReference>
<dbReference type="InterPro" id="IPR002792">
    <property type="entry name" value="TRAM_dom"/>
</dbReference>
<dbReference type="GO" id="GO:0005840">
    <property type="term" value="C:ribosome"/>
    <property type="evidence" value="ECO:0007669"/>
    <property type="project" value="UniProtKB-KW"/>
</dbReference>
<dbReference type="GO" id="GO:0140101">
    <property type="term" value="F:catalytic activity, acting on a tRNA"/>
    <property type="evidence" value="ECO:0007669"/>
    <property type="project" value="UniProtKB-ARBA"/>
</dbReference>
<dbReference type="RefSeq" id="WP_243116881.1">
    <property type="nucleotide sequence ID" value="NZ_JAOQNU010000017.1"/>
</dbReference>
<evidence type="ECO:0000256" key="2">
    <source>
        <dbReference type="ARBA" id="ARBA00022490"/>
    </source>
</evidence>
<evidence type="ECO:0000313" key="13">
    <source>
        <dbReference type="Proteomes" id="UP000294813"/>
    </source>
</evidence>
<keyword evidence="12" id="KW-0687">Ribonucleoprotein</keyword>
<dbReference type="GO" id="GO:0103039">
    <property type="term" value="F:protein methylthiotransferase activity"/>
    <property type="evidence" value="ECO:0007669"/>
    <property type="project" value="UniProtKB-EC"/>
</dbReference>
<keyword evidence="12" id="KW-0689">Ribosomal protein</keyword>
<comment type="similarity">
    <text evidence="8">Belongs to the methylthiotransferase family. RimO subfamily.</text>
</comment>
<comment type="catalytic activity">
    <reaction evidence="8">
        <text>L-aspartate(89)-[ribosomal protein uS12]-hydrogen + (sulfur carrier)-SH + AH2 + 2 S-adenosyl-L-methionine = 3-methylsulfanyl-L-aspartate(89)-[ribosomal protein uS12]-hydrogen + (sulfur carrier)-H + 5'-deoxyadenosine + L-methionine + A + S-adenosyl-L-homocysteine + 2 H(+)</text>
        <dbReference type="Rhea" id="RHEA:37087"/>
        <dbReference type="Rhea" id="RHEA-COMP:10460"/>
        <dbReference type="Rhea" id="RHEA-COMP:10461"/>
        <dbReference type="Rhea" id="RHEA-COMP:14737"/>
        <dbReference type="Rhea" id="RHEA-COMP:14739"/>
        <dbReference type="ChEBI" id="CHEBI:13193"/>
        <dbReference type="ChEBI" id="CHEBI:15378"/>
        <dbReference type="ChEBI" id="CHEBI:17319"/>
        <dbReference type="ChEBI" id="CHEBI:17499"/>
        <dbReference type="ChEBI" id="CHEBI:29917"/>
        <dbReference type="ChEBI" id="CHEBI:29961"/>
        <dbReference type="ChEBI" id="CHEBI:57844"/>
        <dbReference type="ChEBI" id="CHEBI:57856"/>
        <dbReference type="ChEBI" id="CHEBI:59789"/>
        <dbReference type="ChEBI" id="CHEBI:64428"/>
        <dbReference type="ChEBI" id="CHEBI:73599"/>
        <dbReference type="EC" id="2.8.4.4"/>
    </reaction>
</comment>
<dbReference type="SFLD" id="SFLDG01082">
    <property type="entry name" value="B12-binding_domain_containing"/>
    <property type="match status" value="1"/>
</dbReference>
<feature type="domain" description="Radical SAM core" evidence="11">
    <location>
        <begin position="143"/>
        <end position="373"/>
    </location>
</feature>
<dbReference type="PANTHER" id="PTHR43837">
    <property type="entry name" value="RIBOSOMAL PROTEIN S12 METHYLTHIOTRANSFERASE RIMO"/>
    <property type="match status" value="1"/>
</dbReference>
<organism evidence="12 13">
    <name type="scientific">Heliophilum fasciatum</name>
    <dbReference type="NCBI Taxonomy" id="35700"/>
    <lineage>
        <taxon>Bacteria</taxon>
        <taxon>Bacillati</taxon>
        <taxon>Bacillota</taxon>
        <taxon>Clostridia</taxon>
        <taxon>Eubacteriales</taxon>
        <taxon>Heliobacteriaceae</taxon>
        <taxon>Heliophilum</taxon>
    </lineage>
</organism>
<evidence type="ECO:0000259" key="9">
    <source>
        <dbReference type="PROSITE" id="PS50926"/>
    </source>
</evidence>
<evidence type="ECO:0000256" key="8">
    <source>
        <dbReference type="HAMAP-Rule" id="MF_01865"/>
    </source>
</evidence>
<keyword evidence="5 8" id="KW-0479">Metal-binding</keyword>
<dbReference type="Gene3D" id="2.40.50.140">
    <property type="entry name" value="Nucleic acid-binding proteins"/>
    <property type="match status" value="1"/>
</dbReference>
<feature type="domain" description="MTTase N-terminal" evidence="10">
    <location>
        <begin position="3"/>
        <end position="119"/>
    </location>
</feature>
<dbReference type="GO" id="GO:0005829">
    <property type="term" value="C:cytosol"/>
    <property type="evidence" value="ECO:0007669"/>
    <property type="project" value="TreeGrafter"/>
</dbReference>
<dbReference type="GO" id="GO:0051539">
    <property type="term" value="F:4 iron, 4 sulfur cluster binding"/>
    <property type="evidence" value="ECO:0007669"/>
    <property type="project" value="UniProtKB-UniRule"/>
</dbReference>
<dbReference type="SUPFAM" id="SSF102114">
    <property type="entry name" value="Radical SAM enzymes"/>
    <property type="match status" value="1"/>
</dbReference>
<feature type="binding site" evidence="8">
    <location>
        <position position="48"/>
    </location>
    <ligand>
        <name>[4Fe-4S] cluster</name>
        <dbReference type="ChEBI" id="CHEBI:49883"/>
        <label>1</label>
    </ligand>
</feature>
<proteinExistence type="inferred from homology"/>
<dbReference type="AlphaFoldDB" id="A0A4R2RLH3"/>
<dbReference type="PROSITE" id="PS51918">
    <property type="entry name" value="RADICAL_SAM"/>
    <property type="match status" value="1"/>
</dbReference>
<gene>
    <name evidence="8" type="primary">rimO</name>
    <name evidence="12" type="ORF">EDD73_11812</name>
</gene>
<feature type="domain" description="TRAM" evidence="9">
    <location>
        <begin position="376"/>
        <end position="442"/>
    </location>
</feature>
<keyword evidence="3 8" id="KW-0808">Transferase</keyword>
<dbReference type="PROSITE" id="PS51449">
    <property type="entry name" value="MTTASE_N"/>
    <property type="match status" value="1"/>
</dbReference>
<dbReference type="SFLD" id="SFLDS00029">
    <property type="entry name" value="Radical_SAM"/>
    <property type="match status" value="1"/>
</dbReference>
<sequence>MTVSIHLASLGCAKNRVDAEVILGQLQGAGYHIVERPDDATVLIVNTCGFILPAKEESIETILDMARYKQEGCCQLLLVGGCLAQGYVDELAPALPEVDGYFGPDDVGQIVAIVNKALGEKLAVPHLASPQFLYDHTMARVLTTPRHYAYIKVADGCDNHCSYCMIPALRGSFRSRDEASVIAEAKALVEQGVQELLLIAQDTTRYGLDKTGEFRLPALLDALAPAVAPAWIRLMYCHPAHFTPAMIEVMARHGNICRYVDLPLQHVDDQILTAMNRRTTQAKIRQLVADLRAAMPGIALRTSLIVGYPGETDTQFQSMLDFLTEMRFERVGVFTYSQEEATPAGQRDDQIPEAIKQERFDRAMAHQQDISLAIQREQMGKILAVLVDEEVEPGRYRGRSHREAPEVDGYIEFTGQGWQPGQVVPVRITAAHHYDLMGEALHEPGE</sequence>
<evidence type="ECO:0000256" key="3">
    <source>
        <dbReference type="ARBA" id="ARBA00022679"/>
    </source>
</evidence>
<dbReference type="PROSITE" id="PS50926">
    <property type="entry name" value="TRAM"/>
    <property type="match status" value="1"/>
</dbReference>
<reference evidence="12 13" key="1">
    <citation type="submission" date="2019-03" db="EMBL/GenBank/DDBJ databases">
        <title>Genomic Encyclopedia of Type Strains, Phase IV (KMG-IV): sequencing the most valuable type-strain genomes for metagenomic binning, comparative biology and taxonomic classification.</title>
        <authorList>
            <person name="Goeker M."/>
        </authorList>
    </citation>
    <scope>NUCLEOTIDE SEQUENCE [LARGE SCALE GENOMIC DNA]</scope>
    <source>
        <strain evidence="12 13">DSM 11170</strain>
    </source>
</reference>
<dbReference type="GO" id="GO:0035600">
    <property type="term" value="P:tRNA methylthiolation"/>
    <property type="evidence" value="ECO:0007669"/>
    <property type="project" value="UniProtKB-ARBA"/>
</dbReference>
<dbReference type="InterPro" id="IPR013848">
    <property type="entry name" value="Methylthiotransferase_N"/>
</dbReference>
<dbReference type="EMBL" id="SLXT01000018">
    <property type="protein sequence ID" value="TCP63469.1"/>
    <property type="molecule type" value="Genomic_DNA"/>
</dbReference>
<feature type="binding site" evidence="8">
    <location>
        <position position="161"/>
    </location>
    <ligand>
        <name>[4Fe-4S] cluster</name>
        <dbReference type="ChEBI" id="CHEBI:49883"/>
        <label>2</label>
        <note>4Fe-4S-S-AdoMet</note>
    </ligand>
</feature>
<dbReference type="PROSITE" id="PS01278">
    <property type="entry name" value="MTTASE_RADICAL"/>
    <property type="match status" value="1"/>
</dbReference>
<evidence type="ECO:0000259" key="11">
    <source>
        <dbReference type="PROSITE" id="PS51918"/>
    </source>
</evidence>
<dbReference type="InterPro" id="IPR023404">
    <property type="entry name" value="rSAM_horseshoe"/>
</dbReference>
<keyword evidence="6 8" id="KW-0408">Iron</keyword>
<evidence type="ECO:0000256" key="7">
    <source>
        <dbReference type="ARBA" id="ARBA00023014"/>
    </source>
</evidence>
<dbReference type="GO" id="GO:0046872">
    <property type="term" value="F:metal ion binding"/>
    <property type="evidence" value="ECO:0007669"/>
    <property type="project" value="UniProtKB-KW"/>
</dbReference>
<keyword evidence="4 8" id="KW-0949">S-adenosyl-L-methionine</keyword>
<dbReference type="PANTHER" id="PTHR43837:SF1">
    <property type="entry name" value="RIBOSOMAL PROTEIN US12 METHYLTHIOTRANSFERASE RIMO"/>
    <property type="match status" value="1"/>
</dbReference>
<comment type="function">
    <text evidence="8">Catalyzes the methylthiolation of an aspartic acid residue of ribosomal protein uS12.</text>
</comment>
<evidence type="ECO:0000313" key="12">
    <source>
        <dbReference type="EMBL" id="TCP63469.1"/>
    </source>
</evidence>
<dbReference type="Gene3D" id="3.40.50.12160">
    <property type="entry name" value="Methylthiotransferase, N-terminal domain"/>
    <property type="match status" value="1"/>
</dbReference>
<keyword evidence="1 8" id="KW-0004">4Fe-4S</keyword>
<dbReference type="InterPro" id="IPR007197">
    <property type="entry name" value="rSAM"/>
</dbReference>
<feature type="binding site" evidence="8">
    <location>
        <position position="12"/>
    </location>
    <ligand>
        <name>[4Fe-4S] cluster</name>
        <dbReference type="ChEBI" id="CHEBI:49883"/>
        <label>1</label>
    </ligand>
</feature>
<dbReference type="InterPro" id="IPR006638">
    <property type="entry name" value="Elp3/MiaA/NifB-like_rSAM"/>
</dbReference>
<feature type="binding site" evidence="8">
    <location>
        <position position="82"/>
    </location>
    <ligand>
        <name>[4Fe-4S] cluster</name>
        <dbReference type="ChEBI" id="CHEBI:49883"/>
        <label>1</label>
    </ligand>
</feature>
<dbReference type="Pfam" id="PF00919">
    <property type="entry name" value="UPF0004"/>
    <property type="match status" value="1"/>
</dbReference>
<evidence type="ECO:0000256" key="1">
    <source>
        <dbReference type="ARBA" id="ARBA00022485"/>
    </source>
</evidence>
<comment type="cofactor">
    <cofactor evidence="8">
        <name>[4Fe-4S] cluster</name>
        <dbReference type="ChEBI" id="CHEBI:49883"/>
    </cofactor>
    <text evidence="8">Binds 2 [4Fe-4S] clusters. One cluster is coordinated with 3 cysteines and an exchangeable S-adenosyl-L-methionine.</text>
</comment>
<dbReference type="SMART" id="SM00729">
    <property type="entry name" value="Elp3"/>
    <property type="match status" value="1"/>
</dbReference>
<dbReference type="InterPro" id="IPR005839">
    <property type="entry name" value="Methylthiotransferase"/>
</dbReference>
<keyword evidence="13" id="KW-1185">Reference proteome</keyword>
<dbReference type="NCBIfam" id="TIGR01125">
    <property type="entry name" value="30S ribosomal protein S12 methylthiotransferase RimO"/>
    <property type="match status" value="1"/>
</dbReference>
<feature type="binding site" evidence="8">
    <location>
        <position position="157"/>
    </location>
    <ligand>
        <name>[4Fe-4S] cluster</name>
        <dbReference type="ChEBI" id="CHEBI:49883"/>
        <label>2</label>
        <note>4Fe-4S-S-AdoMet</note>
    </ligand>
</feature>
<keyword evidence="7 8" id="KW-0411">Iron-sulfur</keyword>
<accession>A0A4R2RLH3</accession>
<dbReference type="NCBIfam" id="TIGR00089">
    <property type="entry name" value="MiaB/RimO family radical SAM methylthiotransferase"/>
    <property type="match status" value="1"/>
</dbReference>
<dbReference type="Proteomes" id="UP000294813">
    <property type="component" value="Unassembled WGS sequence"/>
</dbReference>
<evidence type="ECO:0000259" key="10">
    <source>
        <dbReference type="PROSITE" id="PS51449"/>
    </source>
</evidence>
<comment type="caution">
    <text evidence="12">The sequence shown here is derived from an EMBL/GenBank/DDBJ whole genome shotgun (WGS) entry which is preliminary data.</text>
</comment>
<dbReference type="InterPro" id="IPR012340">
    <property type="entry name" value="NA-bd_OB-fold"/>
</dbReference>
<dbReference type="InterPro" id="IPR058240">
    <property type="entry name" value="rSAM_sf"/>
</dbReference>
<dbReference type="Gene3D" id="3.80.30.20">
    <property type="entry name" value="tm_1862 like domain"/>
    <property type="match status" value="1"/>
</dbReference>
<comment type="subcellular location">
    <subcellularLocation>
        <location evidence="8">Cytoplasm</location>
    </subcellularLocation>
</comment>
<name>A0A4R2RLH3_9FIRM</name>
<dbReference type="InterPro" id="IPR020612">
    <property type="entry name" value="Methylthiotransferase_CS"/>
</dbReference>
<dbReference type="GO" id="GO:0035599">
    <property type="term" value="F:aspartic acid methylthiotransferase activity"/>
    <property type="evidence" value="ECO:0007669"/>
    <property type="project" value="TreeGrafter"/>
</dbReference>
<dbReference type="EC" id="2.8.4.4" evidence="8"/>
<feature type="binding site" evidence="8">
    <location>
        <position position="164"/>
    </location>
    <ligand>
        <name>[4Fe-4S] cluster</name>
        <dbReference type="ChEBI" id="CHEBI:49883"/>
        <label>2</label>
        <note>4Fe-4S-S-AdoMet</note>
    </ligand>
</feature>
<evidence type="ECO:0000256" key="5">
    <source>
        <dbReference type="ARBA" id="ARBA00022723"/>
    </source>
</evidence>
<dbReference type="CDD" id="cd01335">
    <property type="entry name" value="Radical_SAM"/>
    <property type="match status" value="1"/>
</dbReference>
<evidence type="ECO:0000256" key="6">
    <source>
        <dbReference type="ARBA" id="ARBA00023004"/>
    </source>
</evidence>
<dbReference type="Pfam" id="PF18693">
    <property type="entry name" value="TRAM_2"/>
    <property type="match status" value="1"/>
</dbReference>
<dbReference type="SFLD" id="SFLDF00274">
    <property type="entry name" value="ribosomal_protein_S12_methylth"/>
    <property type="match status" value="1"/>
</dbReference>